<accession>A0A392NEG2</accession>
<protein>
    <submittedName>
        <fullName evidence="2">CCR4-NOT transcription complex subunit</fullName>
    </submittedName>
</protein>
<dbReference type="AlphaFoldDB" id="A0A392NEG2"/>
<dbReference type="Pfam" id="PF16418">
    <property type="entry name" value="CNOT1_HEAT"/>
    <property type="match status" value="1"/>
</dbReference>
<dbReference type="PANTHER" id="PTHR13162">
    <property type="entry name" value="CCR4-NOT TRANSCRIPTION COMPLEX"/>
    <property type="match status" value="1"/>
</dbReference>
<dbReference type="Proteomes" id="UP000265520">
    <property type="component" value="Unassembled WGS sequence"/>
</dbReference>
<evidence type="ECO:0000313" key="2">
    <source>
        <dbReference type="EMBL" id="MCH96954.1"/>
    </source>
</evidence>
<feature type="domain" description="CCR4-NOT transcription complex subunit 1 HEAT repeat" evidence="1">
    <location>
        <begin position="43"/>
        <end position="99"/>
    </location>
</feature>
<dbReference type="GO" id="GO:0060090">
    <property type="term" value="F:molecular adaptor activity"/>
    <property type="evidence" value="ECO:0007669"/>
    <property type="project" value="TreeGrafter"/>
</dbReference>
<reference evidence="2 3" key="1">
    <citation type="journal article" date="2018" name="Front. Plant Sci.">
        <title>Red Clover (Trifolium pratense) and Zigzag Clover (T. medium) - A Picture of Genomic Similarities and Differences.</title>
        <authorList>
            <person name="Dluhosova J."/>
            <person name="Istvanek J."/>
            <person name="Nedelnik J."/>
            <person name="Repkova J."/>
        </authorList>
    </citation>
    <scope>NUCLEOTIDE SEQUENCE [LARGE SCALE GENOMIC DNA]</scope>
    <source>
        <strain evidence="3">cv. 10/8</strain>
        <tissue evidence="2">Leaf</tissue>
    </source>
</reference>
<proteinExistence type="predicted"/>
<feature type="non-terminal residue" evidence="2">
    <location>
        <position position="1"/>
    </location>
</feature>
<name>A0A392NEG2_9FABA</name>
<dbReference type="EMBL" id="LXQA010033734">
    <property type="protein sequence ID" value="MCH96954.1"/>
    <property type="molecule type" value="Genomic_DNA"/>
</dbReference>
<organism evidence="2 3">
    <name type="scientific">Trifolium medium</name>
    <dbReference type="NCBI Taxonomy" id="97028"/>
    <lineage>
        <taxon>Eukaryota</taxon>
        <taxon>Viridiplantae</taxon>
        <taxon>Streptophyta</taxon>
        <taxon>Embryophyta</taxon>
        <taxon>Tracheophyta</taxon>
        <taxon>Spermatophyta</taxon>
        <taxon>Magnoliopsida</taxon>
        <taxon>eudicotyledons</taxon>
        <taxon>Gunneridae</taxon>
        <taxon>Pentapetalae</taxon>
        <taxon>rosids</taxon>
        <taxon>fabids</taxon>
        <taxon>Fabales</taxon>
        <taxon>Fabaceae</taxon>
        <taxon>Papilionoideae</taxon>
        <taxon>50 kb inversion clade</taxon>
        <taxon>NPAAA clade</taxon>
        <taxon>Hologalegina</taxon>
        <taxon>IRL clade</taxon>
        <taxon>Trifolieae</taxon>
        <taxon>Trifolium</taxon>
    </lineage>
</organism>
<dbReference type="InterPro" id="IPR032194">
    <property type="entry name" value="CNOT1_HEAT"/>
</dbReference>
<evidence type="ECO:0000313" key="3">
    <source>
        <dbReference type="Proteomes" id="UP000265520"/>
    </source>
</evidence>
<keyword evidence="3" id="KW-1185">Reference proteome</keyword>
<gene>
    <name evidence="2" type="ORF">A2U01_0017946</name>
</gene>
<dbReference type="GO" id="GO:0017148">
    <property type="term" value="P:negative regulation of translation"/>
    <property type="evidence" value="ECO:0007669"/>
    <property type="project" value="InterPro"/>
</dbReference>
<sequence length="102" mass="11573">LAEKGHASVVWSILDYPLKHCPEILLLGIAHVNTTYNLFQREVSLIVFPMIVKSDVGSGMILHLWHINPNLVLRGFMDSQNHDVDSIMRIVDICQELKVVLI</sequence>
<dbReference type="GO" id="GO:0000288">
    <property type="term" value="P:nuclear-transcribed mRNA catabolic process, deadenylation-dependent decay"/>
    <property type="evidence" value="ECO:0007669"/>
    <property type="project" value="TreeGrafter"/>
</dbReference>
<dbReference type="InterPro" id="IPR040398">
    <property type="entry name" value="Not1"/>
</dbReference>
<dbReference type="GO" id="GO:0030015">
    <property type="term" value="C:CCR4-NOT core complex"/>
    <property type="evidence" value="ECO:0007669"/>
    <property type="project" value="InterPro"/>
</dbReference>
<dbReference type="GO" id="GO:0000932">
    <property type="term" value="C:P-body"/>
    <property type="evidence" value="ECO:0007669"/>
    <property type="project" value="TreeGrafter"/>
</dbReference>
<comment type="caution">
    <text evidence="2">The sequence shown here is derived from an EMBL/GenBank/DDBJ whole genome shotgun (WGS) entry which is preliminary data.</text>
</comment>
<dbReference type="PANTHER" id="PTHR13162:SF8">
    <property type="entry name" value="CCR4-NOT TRANSCRIPTION COMPLEX SUBUNIT 1"/>
    <property type="match status" value="1"/>
</dbReference>
<evidence type="ECO:0000259" key="1">
    <source>
        <dbReference type="Pfam" id="PF16418"/>
    </source>
</evidence>